<dbReference type="PANTHER" id="PTHR48050">
    <property type="entry name" value="STEROL 3-BETA-GLUCOSYLTRANSFERASE"/>
    <property type="match status" value="1"/>
</dbReference>
<dbReference type="PANTHER" id="PTHR48050:SF13">
    <property type="entry name" value="STEROL 3-BETA-GLUCOSYLTRANSFERASE UGT80A2"/>
    <property type="match status" value="1"/>
</dbReference>
<dbReference type="SUPFAM" id="SSF53756">
    <property type="entry name" value="UDP-Glycosyltransferase/glycogen phosphorylase"/>
    <property type="match status" value="1"/>
</dbReference>
<evidence type="ECO:0000313" key="3">
    <source>
        <dbReference type="Proteomes" id="UP000019487"/>
    </source>
</evidence>
<comment type="caution">
    <text evidence="2">The sequence shown here is derived from an EMBL/GenBank/DDBJ whole genome shotgun (WGS) entry which is preliminary data.</text>
</comment>
<protein>
    <submittedName>
        <fullName evidence="2">Glycosyltransferase family 1 protein</fullName>
    </submittedName>
</protein>
<dbReference type="InterPro" id="IPR050426">
    <property type="entry name" value="Glycosyltransferase_28"/>
</dbReference>
<keyword evidence="3" id="KW-1185">Reference proteome</keyword>
<dbReference type="OrthoDB" id="407298at2759"/>
<organism evidence="2 3">
    <name type="scientific">Sclerotinia borealis (strain F-4128)</name>
    <dbReference type="NCBI Taxonomy" id="1432307"/>
    <lineage>
        <taxon>Eukaryota</taxon>
        <taxon>Fungi</taxon>
        <taxon>Dikarya</taxon>
        <taxon>Ascomycota</taxon>
        <taxon>Pezizomycotina</taxon>
        <taxon>Leotiomycetes</taxon>
        <taxon>Helotiales</taxon>
        <taxon>Sclerotiniaceae</taxon>
        <taxon>Sclerotinia</taxon>
    </lineage>
</organism>
<evidence type="ECO:0000256" key="1">
    <source>
        <dbReference type="ARBA" id="ARBA00022679"/>
    </source>
</evidence>
<dbReference type="Proteomes" id="UP000019487">
    <property type="component" value="Unassembled WGS sequence"/>
</dbReference>
<dbReference type="InterPro" id="IPR002213">
    <property type="entry name" value="UDP_glucos_trans"/>
</dbReference>
<dbReference type="EMBL" id="AYSA01000206">
    <property type="protein sequence ID" value="ESZ95139.1"/>
    <property type="molecule type" value="Genomic_DNA"/>
</dbReference>
<evidence type="ECO:0000313" key="2">
    <source>
        <dbReference type="EMBL" id="ESZ95139.1"/>
    </source>
</evidence>
<dbReference type="GO" id="GO:0008194">
    <property type="term" value="F:UDP-glycosyltransferase activity"/>
    <property type="evidence" value="ECO:0007669"/>
    <property type="project" value="InterPro"/>
</dbReference>
<dbReference type="Pfam" id="PF00201">
    <property type="entry name" value="UDPGT"/>
    <property type="match status" value="1"/>
</dbReference>
<gene>
    <name evidence="2" type="ORF">SBOR_4471</name>
</gene>
<name>W9CKE4_SCLBF</name>
<dbReference type="HOGENOM" id="CLU_031484_0_0_1"/>
<dbReference type="Gene3D" id="3.40.50.2000">
    <property type="entry name" value="Glycogen Phosphorylase B"/>
    <property type="match status" value="2"/>
</dbReference>
<sequence>MFRRPFYFALAAALAYIAYLLAGFTTQEEKYTTKKPLEWPGKNNTVLFLSNSEHGLANVLLATSHALLVEHNDLDIHFVSFEKLKNDIATISKFAAQSSGSKRAINFHELKGISYAKALNSRGFAVDEAINAPGITGLGKFCKNMQSFLMPWTAPDYLDLYREIFGILEDIDPIVVALDPLFGPALDAVRAQGRNHAIISPNTLKDNFAHLQPRGAVLWKYPAMSSGYAYPVPWYLIPSNIYLNLRLAFSIFVAPDLKEKKSWLKKNGIAKPLDVFTVYHEDHPWLTQSSRELDYPFDIIPENVIQCGPIFLSTAPASEQDPELAKWLKKSPTVLINLGSSVNYDEIAATEMVRAIRILLDNSTVQILWKFNKRHEFTDEFLDILDEEIKSGRVRMSKWIQVDPAALLETGDVVVSIHHGGANCFHEAIGTGIPQVVLPMWADLYDFAVRAEYLGVGLWGSRNAAPNWTAEELSTALLKVTGDGQEAVSMREKALELSKPYKEKPGRITAAHELAKLARLASTS</sequence>
<dbReference type="CDD" id="cd03784">
    <property type="entry name" value="GT1_Gtf-like"/>
    <property type="match status" value="1"/>
</dbReference>
<accession>W9CKE4</accession>
<dbReference type="AlphaFoldDB" id="W9CKE4"/>
<dbReference type="STRING" id="1432307.W9CKE4"/>
<keyword evidence="1 2" id="KW-0808">Transferase</keyword>
<proteinExistence type="predicted"/>
<reference evidence="2 3" key="1">
    <citation type="journal article" date="2014" name="Genome Announc.">
        <title>Draft genome sequence of Sclerotinia borealis, a psychrophilic plant pathogenic fungus.</title>
        <authorList>
            <person name="Mardanov A.V."/>
            <person name="Beletsky A.V."/>
            <person name="Kadnikov V.V."/>
            <person name="Ignatov A.N."/>
            <person name="Ravin N.V."/>
        </authorList>
    </citation>
    <scope>NUCLEOTIDE SEQUENCE [LARGE SCALE GENOMIC DNA]</scope>
    <source>
        <strain evidence="3">F-4157</strain>
    </source>
</reference>